<evidence type="ECO:0000256" key="1">
    <source>
        <dbReference type="SAM" id="MobiDB-lite"/>
    </source>
</evidence>
<keyword evidence="3" id="KW-1185">Reference proteome</keyword>
<accession>A0A392PPC3</accession>
<feature type="region of interest" description="Disordered" evidence="1">
    <location>
        <begin position="1"/>
        <end position="74"/>
    </location>
</feature>
<reference evidence="2 3" key="1">
    <citation type="journal article" date="2018" name="Front. Plant Sci.">
        <title>Red Clover (Trifolium pratense) and Zigzag Clover (T. medium) - A Picture of Genomic Similarities and Differences.</title>
        <authorList>
            <person name="Dluhosova J."/>
            <person name="Istvanek J."/>
            <person name="Nedelnik J."/>
            <person name="Repkova J."/>
        </authorList>
    </citation>
    <scope>NUCLEOTIDE SEQUENCE [LARGE SCALE GENOMIC DNA]</scope>
    <source>
        <strain evidence="3">cv. 10/8</strain>
        <tissue evidence="2">Leaf</tissue>
    </source>
</reference>
<feature type="compositionally biased region" description="Basic and acidic residues" evidence="1">
    <location>
        <begin position="44"/>
        <end position="69"/>
    </location>
</feature>
<organism evidence="2 3">
    <name type="scientific">Trifolium medium</name>
    <dbReference type="NCBI Taxonomy" id="97028"/>
    <lineage>
        <taxon>Eukaryota</taxon>
        <taxon>Viridiplantae</taxon>
        <taxon>Streptophyta</taxon>
        <taxon>Embryophyta</taxon>
        <taxon>Tracheophyta</taxon>
        <taxon>Spermatophyta</taxon>
        <taxon>Magnoliopsida</taxon>
        <taxon>eudicotyledons</taxon>
        <taxon>Gunneridae</taxon>
        <taxon>Pentapetalae</taxon>
        <taxon>rosids</taxon>
        <taxon>fabids</taxon>
        <taxon>Fabales</taxon>
        <taxon>Fabaceae</taxon>
        <taxon>Papilionoideae</taxon>
        <taxon>50 kb inversion clade</taxon>
        <taxon>NPAAA clade</taxon>
        <taxon>Hologalegina</taxon>
        <taxon>IRL clade</taxon>
        <taxon>Trifolieae</taxon>
        <taxon>Trifolium</taxon>
    </lineage>
</organism>
<dbReference type="Proteomes" id="UP000265520">
    <property type="component" value="Unassembled WGS sequence"/>
</dbReference>
<feature type="non-terminal residue" evidence="2">
    <location>
        <position position="1"/>
    </location>
</feature>
<feature type="compositionally biased region" description="Low complexity" evidence="1">
    <location>
        <begin position="14"/>
        <end position="26"/>
    </location>
</feature>
<dbReference type="EMBL" id="LXQA010088446">
    <property type="protein sequence ID" value="MCI13497.1"/>
    <property type="molecule type" value="Genomic_DNA"/>
</dbReference>
<evidence type="ECO:0000313" key="3">
    <source>
        <dbReference type="Proteomes" id="UP000265520"/>
    </source>
</evidence>
<feature type="compositionally biased region" description="Polar residues" evidence="1">
    <location>
        <begin position="87"/>
        <end position="107"/>
    </location>
</feature>
<sequence>AKFDDLPVTRPSAKLSKLSGKMSSGKVGIENPGKISGSNIPRKKANEASRRYLNETKRSTLKETERSDYEENQPSLGAQLFSFYQKGSKQISSGNHVDNVSDNTLSVKRTKKLSSAPPQLDADSERR</sequence>
<name>A0A392PPC3_9FABA</name>
<comment type="caution">
    <text evidence="2">The sequence shown here is derived from an EMBL/GenBank/DDBJ whole genome shotgun (WGS) entry which is preliminary data.</text>
</comment>
<evidence type="ECO:0000313" key="2">
    <source>
        <dbReference type="EMBL" id="MCI13497.1"/>
    </source>
</evidence>
<dbReference type="AlphaFoldDB" id="A0A392PPC3"/>
<proteinExistence type="predicted"/>
<protein>
    <submittedName>
        <fullName evidence="2">Enhanced downy mildew protein</fullName>
    </submittedName>
</protein>
<feature type="region of interest" description="Disordered" evidence="1">
    <location>
        <begin position="87"/>
        <end position="127"/>
    </location>
</feature>